<protein>
    <recommendedName>
        <fullName evidence="4">thiopurine S-methyltransferase</fullName>
        <ecNumber evidence="4">2.1.1.67</ecNumber>
    </recommendedName>
</protein>
<evidence type="ECO:0000256" key="3">
    <source>
        <dbReference type="ARBA" id="ARBA00008145"/>
    </source>
</evidence>
<evidence type="ECO:0000256" key="6">
    <source>
        <dbReference type="ARBA" id="ARBA00022603"/>
    </source>
</evidence>
<comment type="catalytic activity">
    <reaction evidence="1">
        <text>S-adenosyl-L-methionine + a thiopurine = S-adenosyl-L-homocysteine + a thiopurine S-methylether.</text>
        <dbReference type="EC" id="2.1.1.67"/>
    </reaction>
</comment>
<organism evidence="9 10">
    <name type="scientific">Acropora cervicornis</name>
    <name type="common">Staghorn coral</name>
    <dbReference type="NCBI Taxonomy" id="6130"/>
    <lineage>
        <taxon>Eukaryota</taxon>
        <taxon>Metazoa</taxon>
        <taxon>Cnidaria</taxon>
        <taxon>Anthozoa</taxon>
        <taxon>Hexacorallia</taxon>
        <taxon>Scleractinia</taxon>
        <taxon>Astrocoeniina</taxon>
        <taxon>Acroporidae</taxon>
        <taxon>Acropora</taxon>
    </lineage>
</organism>
<gene>
    <name evidence="9" type="ORF">P5673_006471</name>
</gene>
<comment type="subcellular location">
    <subcellularLocation>
        <location evidence="2">Cytoplasm</location>
    </subcellularLocation>
</comment>
<dbReference type="GO" id="GO:0008119">
    <property type="term" value="F:thiopurine S-methyltransferase activity"/>
    <property type="evidence" value="ECO:0007669"/>
    <property type="project" value="UniProtKB-EC"/>
</dbReference>
<keyword evidence="6" id="KW-0489">Methyltransferase</keyword>
<dbReference type="PROSITE" id="PS51585">
    <property type="entry name" value="SAM_MT_TPMT"/>
    <property type="match status" value="1"/>
</dbReference>
<dbReference type="GO" id="GO:0032259">
    <property type="term" value="P:methylation"/>
    <property type="evidence" value="ECO:0007669"/>
    <property type="project" value="UniProtKB-KW"/>
</dbReference>
<accession>A0AAD9QVZ4</accession>
<sequence length="237" mass="27181">MLQEPDTTAAEYWEKRWEQKNTGWHRDTVNKKLAKYMKELTGGRSNARVFVPLCGKSIDMLWLAEQGHEVVGVELSKVAIESFFKENNLEFSVEKVKLALAVDLIDVYKCVEKKINIFCCDLFAVSEEDFGKRFDAIWDRGSLSAMQPAADGRGKRYTKKMRSLLADDGSYLLESHYYELDRGNKPPASISVALRNEIYGEDFVLKALEIEKVAQDTHKGLSFDLDLHYHLIKPKLH</sequence>
<dbReference type="InterPro" id="IPR029063">
    <property type="entry name" value="SAM-dependent_MTases_sf"/>
</dbReference>
<reference evidence="9" key="1">
    <citation type="journal article" date="2023" name="G3 (Bethesda)">
        <title>Whole genome assembly and annotation of the endangered Caribbean coral Acropora cervicornis.</title>
        <authorList>
            <person name="Selwyn J.D."/>
            <person name="Vollmer S.V."/>
        </authorList>
    </citation>
    <scope>NUCLEOTIDE SEQUENCE</scope>
    <source>
        <strain evidence="9">K2</strain>
    </source>
</reference>
<evidence type="ECO:0000256" key="5">
    <source>
        <dbReference type="ARBA" id="ARBA00022490"/>
    </source>
</evidence>
<dbReference type="PANTHER" id="PTHR10259">
    <property type="entry name" value="THIOPURINE S-METHYLTRANSFERASE"/>
    <property type="match status" value="1"/>
</dbReference>
<keyword evidence="5" id="KW-0963">Cytoplasm</keyword>
<name>A0AAD9QVZ4_ACRCE</name>
<evidence type="ECO:0000256" key="4">
    <source>
        <dbReference type="ARBA" id="ARBA00011905"/>
    </source>
</evidence>
<dbReference type="CDD" id="cd02440">
    <property type="entry name" value="AdoMet_MTases"/>
    <property type="match status" value="1"/>
</dbReference>
<dbReference type="PANTHER" id="PTHR10259:SF11">
    <property type="entry name" value="THIOPURINE S-METHYLTRANSFERASE"/>
    <property type="match status" value="1"/>
</dbReference>
<dbReference type="PIRSF" id="PIRSF023956">
    <property type="entry name" value="Thiopurine_S-methyltransferase"/>
    <property type="match status" value="1"/>
</dbReference>
<dbReference type="EC" id="2.1.1.67" evidence="4"/>
<dbReference type="GO" id="GO:0005737">
    <property type="term" value="C:cytoplasm"/>
    <property type="evidence" value="ECO:0007669"/>
    <property type="project" value="UniProtKB-SubCell"/>
</dbReference>
<dbReference type="InterPro" id="IPR008854">
    <property type="entry name" value="TPMT"/>
</dbReference>
<comment type="similarity">
    <text evidence="3">Belongs to the class I-like SAM-binding methyltransferase superfamily. TPMT family.</text>
</comment>
<dbReference type="EMBL" id="JARQWQ010000011">
    <property type="protein sequence ID" value="KAK2568552.1"/>
    <property type="molecule type" value="Genomic_DNA"/>
</dbReference>
<dbReference type="FunFam" id="3.40.50.150:FF:000101">
    <property type="entry name" value="Thiopurine S-methyltransferase"/>
    <property type="match status" value="1"/>
</dbReference>
<keyword evidence="10" id="KW-1185">Reference proteome</keyword>
<keyword evidence="8" id="KW-0949">S-adenosyl-L-methionine</keyword>
<keyword evidence="7" id="KW-0808">Transferase</keyword>
<dbReference type="Pfam" id="PF05724">
    <property type="entry name" value="TPMT"/>
    <property type="match status" value="1"/>
</dbReference>
<evidence type="ECO:0000256" key="1">
    <source>
        <dbReference type="ARBA" id="ARBA00000903"/>
    </source>
</evidence>
<dbReference type="AlphaFoldDB" id="A0AAD9QVZ4"/>
<evidence type="ECO:0000313" key="10">
    <source>
        <dbReference type="Proteomes" id="UP001249851"/>
    </source>
</evidence>
<evidence type="ECO:0000256" key="2">
    <source>
        <dbReference type="ARBA" id="ARBA00004496"/>
    </source>
</evidence>
<reference evidence="9" key="2">
    <citation type="journal article" date="2023" name="Science">
        <title>Genomic signatures of disease resistance in endangered staghorn corals.</title>
        <authorList>
            <person name="Vollmer S.V."/>
            <person name="Selwyn J.D."/>
            <person name="Despard B.A."/>
            <person name="Roesel C.L."/>
        </authorList>
    </citation>
    <scope>NUCLEOTIDE SEQUENCE</scope>
    <source>
        <strain evidence="9">K2</strain>
    </source>
</reference>
<dbReference type="Gene3D" id="3.40.50.150">
    <property type="entry name" value="Vaccinia Virus protein VP39"/>
    <property type="match status" value="1"/>
</dbReference>
<evidence type="ECO:0000256" key="7">
    <source>
        <dbReference type="ARBA" id="ARBA00022679"/>
    </source>
</evidence>
<dbReference type="InterPro" id="IPR025835">
    <property type="entry name" value="Thiopurine_S-MeTrfase"/>
</dbReference>
<evidence type="ECO:0000313" key="9">
    <source>
        <dbReference type="EMBL" id="KAK2568552.1"/>
    </source>
</evidence>
<comment type="caution">
    <text evidence="9">The sequence shown here is derived from an EMBL/GenBank/DDBJ whole genome shotgun (WGS) entry which is preliminary data.</text>
</comment>
<evidence type="ECO:0000256" key="8">
    <source>
        <dbReference type="ARBA" id="ARBA00022691"/>
    </source>
</evidence>
<dbReference type="Proteomes" id="UP001249851">
    <property type="component" value="Unassembled WGS sequence"/>
</dbReference>
<dbReference type="SUPFAM" id="SSF53335">
    <property type="entry name" value="S-adenosyl-L-methionine-dependent methyltransferases"/>
    <property type="match status" value="1"/>
</dbReference>
<proteinExistence type="inferred from homology"/>